<dbReference type="RefSeq" id="WP_039253642.1">
    <property type="nucleotide sequence ID" value="NZ_JENJ01000012.1"/>
</dbReference>
<accession>A0A0A0IAH6</accession>
<comment type="caution">
    <text evidence="3">The sequence shown here is derived from an EMBL/GenBank/DDBJ whole genome shotgun (WGS) entry which is preliminary data.</text>
</comment>
<evidence type="ECO:0000256" key="1">
    <source>
        <dbReference type="ARBA" id="ARBA00022679"/>
    </source>
</evidence>
<name>A0A0A0IAH6_CLONO</name>
<organism evidence="3 4">
    <name type="scientific">Clostridium novyi A str. 4552</name>
    <dbReference type="NCBI Taxonomy" id="1444289"/>
    <lineage>
        <taxon>Bacteria</taxon>
        <taxon>Bacillati</taxon>
        <taxon>Bacillota</taxon>
        <taxon>Clostridia</taxon>
        <taxon>Eubacteriales</taxon>
        <taxon>Clostridiaceae</taxon>
        <taxon>Clostridium</taxon>
    </lineage>
</organism>
<dbReference type="InterPro" id="IPR029063">
    <property type="entry name" value="SAM-dependent_MTases_sf"/>
</dbReference>
<dbReference type="Gene3D" id="2.20.25.110">
    <property type="entry name" value="S-adenosyl-L-methionine-dependent methyltransferases"/>
    <property type="match status" value="1"/>
</dbReference>
<dbReference type="AlphaFoldDB" id="A0A0A0IAH6"/>
<dbReference type="OrthoDB" id="9811589at2"/>
<dbReference type="PANTHER" id="PTHR43861">
    <property type="entry name" value="TRANS-ACONITATE 2-METHYLTRANSFERASE-RELATED"/>
    <property type="match status" value="1"/>
</dbReference>
<dbReference type="Gene3D" id="3.40.50.150">
    <property type="entry name" value="Vaccinia Virus protein VP39"/>
    <property type="match status" value="1"/>
</dbReference>
<dbReference type="GO" id="GO:0032259">
    <property type="term" value="P:methylation"/>
    <property type="evidence" value="ECO:0007669"/>
    <property type="project" value="UniProtKB-KW"/>
</dbReference>
<feature type="domain" description="Methyltransferase" evidence="2">
    <location>
        <begin position="43"/>
        <end position="137"/>
    </location>
</feature>
<evidence type="ECO:0000313" key="4">
    <source>
        <dbReference type="Proteomes" id="UP000030012"/>
    </source>
</evidence>
<evidence type="ECO:0000313" key="3">
    <source>
        <dbReference type="EMBL" id="KGM97291.1"/>
    </source>
</evidence>
<dbReference type="Pfam" id="PF13649">
    <property type="entry name" value="Methyltransf_25"/>
    <property type="match status" value="1"/>
</dbReference>
<keyword evidence="3" id="KW-0489">Methyltransferase</keyword>
<dbReference type="EMBL" id="JENJ01000012">
    <property type="protein sequence ID" value="KGM97291.1"/>
    <property type="molecule type" value="Genomic_DNA"/>
</dbReference>
<dbReference type="InterPro" id="IPR041698">
    <property type="entry name" value="Methyltransf_25"/>
</dbReference>
<gene>
    <name evidence="3" type="ORF">Z968_04045</name>
</gene>
<evidence type="ECO:0000259" key="2">
    <source>
        <dbReference type="Pfam" id="PF13649"/>
    </source>
</evidence>
<dbReference type="GO" id="GO:0008168">
    <property type="term" value="F:methyltransferase activity"/>
    <property type="evidence" value="ECO:0007669"/>
    <property type="project" value="UniProtKB-KW"/>
</dbReference>
<reference evidence="3 4" key="1">
    <citation type="submission" date="2014-01" db="EMBL/GenBank/DDBJ databases">
        <title>Plasmidome dynamics in the species complex Clostridium novyi sensu lato converts strains of independent lineages into distinctly different pathogens.</title>
        <authorList>
            <person name="Skarin H."/>
            <person name="Segerman B."/>
        </authorList>
    </citation>
    <scope>NUCLEOTIDE SEQUENCE [LARGE SCALE GENOMIC DNA]</scope>
    <source>
        <strain evidence="3 4">4552</strain>
    </source>
</reference>
<proteinExistence type="predicted"/>
<dbReference type="CDD" id="cd02440">
    <property type="entry name" value="AdoMet_MTases"/>
    <property type="match status" value="1"/>
</dbReference>
<sequence length="246" mass="29287">MSCYKEFAHIYDKLINGDINYYSWAKIIVDICKKYNISNEDYLDLACGTGNMTQELAKYFKHIWAVDMSQEMLTEAEEKMRKEKIKAKLVCQDISKLKLNKKFDLITCALDSTNYILDVENLKNYFSSVKEHLKEDGLFIFDINSYYKLTNILGNNIYNYDDDDVVYIWENLLEDDIVDMYITFFIKSGDVYRRFDEEHRERAYKTEFIDSILEKIGFAIEKKLDNYESDVLKDNTERIVYVLKKK</sequence>
<protein>
    <submittedName>
        <fullName evidence="3">SAM-dependent methyltransferase</fullName>
    </submittedName>
</protein>
<dbReference type="SUPFAM" id="SSF53335">
    <property type="entry name" value="S-adenosyl-L-methionine-dependent methyltransferases"/>
    <property type="match status" value="1"/>
</dbReference>
<keyword evidence="1 3" id="KW-0808">Transferase</keyword>
<dbReference type="Proteomes" id="UP000030012">
    <property type="component" value="Unassembled WGS sequence"/>
</dbReference>